<keyword evidence="3 6" id="KW-0067">ATP-binding</keyword>
<evidence type="ECO:0000313" key="7">
    <source>
        <dbReference type="Proteomes" id="UP000297966"/>
    </source>
</evidence>
<evidence type="ECO:0000256" key="4">
    <source>
        <dbReference type="ARBA" id="ARBA00024722"/>
    </source>
</evidence>
<dbReference type="GO" id="GO:0016887">
    <property type="term" value="F:ATP hydrolysis activity"/>
    <property type="evidence" value="ECO:0007669"/>
    <property type="project" value="InterPro"/>
</dbReference>
<evidence type="ECO:0000256" key="1">
    <source>
        <dbReference type="ARBA" id="ARBA00022448"/>
    </source>
</evidence>
<comment type="caution">
    <text evidence="6">The sequence shown here is derived from an EMBL/GenBank/DDBJ whole genome shotgun (WGS) entry which is preliminary data.</text>
</comment>
<dbReference type="InterPro" id="IPR003593">
    <property type="entry name" value="AAA+_ATPase"/>
</dbReference>
<dbReference type="CDD" id="cd03219">
    <property type="entry name" value="ABC_Mj1267_LivG_branched"/>
    <property type="match status" value="1"/>
</dbReference>
<feature type="domain" description="ABC transporter" evidence="5">
    <location>
        <begin position="6"/>
        <end position="247"/>
    </location>
</feature>
<gene>
    <name evidence="6" type="ORF">E4K65_23335</name>
</gene>
<dbReference type="InterPro" id="IPR051120">
    <property type="entry name" value="ABC_AA/LPS_Transport"/>
</dbReference>
<dbReference type="Pfam" id="PF00005">
    <property type="entry name" value="ABC_tran"/>
    <property type="match status" value="1"/>
</dbReference>
<dbReference type="InterPro" id="IPR032823">
    <property type="entry name" value="BCA_ABC_TP_C"/>
</dbReference>
<dbReference type="PANTHER" id="PTHR45772:SF2">
    <property type="entry name" value="ABC TRANSPORTER ATP-BINDING PROTEIN"/>
    <property type="match status" value="1"/>
</dbReference>
<dbReference type="Proteomes" id="UP000297966">
    <property type="component" value="Unassembled WGS sequence"/>
</dbReference>
<evidence type="ECO:0000313" key="6">
    <source>
        <dbReference type="EMBL" id="TFV45546.1"/>
    </source>
</evidence>
<dbReference type="OrthoDB" id="9780942at2"/>
<dbReference type="EMBL" id="SPQT01000014">
    <property type="protein sequence ID" value="TFV45546.1"/>
    <property type="molecule type" value="Genomic_DNA"/>
</dbReference>
<dbReference type="PROSITE" id="PS50893">
    <property type="entry name" value="ABC_TRANSPORTER_2"/>
    <property type="match status" value="1"/>
</dbReference>
<protein>
    <submittedName>
        <fullName evidence="6">ABC transporter ATP-binding protein</fullName>
    </submittedName>
</protein>
<reference evidence="6 7" key="1">
    <citation type="submission" date="2019-03" db="EMBL/GenBank/DDBJ databases">
        <title>Bradyrhizobium diversity isolated from nodules of Chamaecrista fasciculata.</title>
        <authorList>
            <person name="Klepa M.S."/>
            <person name="Urquiaga M.O."/>
            <person name="Hungria M."/>
            <person name="Delamuta J.R."/>
        </authorList>
    </citation>
    <scope>NUCLEOTIDE SEQUENCE [LARGE SCALE GENOMIC DNA]</scope>
    <source>
        <strain evidence="6 7">CNPSo 3448</strain>
    </source>
</reference>
<comment type="function">
    <text evidence="4">Involved in beta-(1--&gt;2)glucan export. Transmembrane domains (TMD) form a pore in the inner membrane and the ATP-binding domain (NBD) is responsible for energy generation.</text>
</comment>
<dbReference type="SUPFAM" id="SSF52540">
    <property type="entry name" value="P-loop containing nucleoside triphosphate hydrolases"/>
    <property type="match status" value="1"/>
</dbReference>
<name>A0A4Y9LRH3_9BRAD</name>
<proteinExistence type="predicted"/>
<organism evidence="6 7">
    <name type="scientific">Bradyrhizobium niftali</name>
    <dbReference type="NCBI Taxonomy" id="2560055"/>
    <lineage>
        <taxon>Bacteria</taxon>
        <taxon>Pseudomonadati</taxon>
        <taxon>Pseudomonadota</taxon>
        <taxon>Alphaproteobacteria</taxon>
        <taxon>Hyphomicrobiales</taxon>
        <taxon>Nitrobacteraceae</taxon>
        <taxon>Bradyrhizobium</taxon>
    </lineage>
</organism>
<keyword evidence="7" id="KW-1185">Reference proteome</keyword>
<evidence type="ECO:0000256" key="2">
    <source>
        <dbReference type="ARBA" id="ARBA00022741"/>
    </source>
</evidence>
<dbReference type="Pfam" id="PF12399">
    <property type="entry name" value="BCA_ABC_TP_C"/>
    <property type="match status" value="1"/>
</dbReference>
<keyword evidence="2" id="KW-0547">Nucleotide-binding</keyword>
<accession>A0A4Y9LRH3</accession>
<dbReference type="PANTHER" id="PTHR45772">
    <property type="entry name" value="CONSERVED COMPONENT OF ABC TRANSPORTER FOR NATURAL AMINO ACIDS-RELATED"/>
    <property type="match status" value="1"/>
</dbReference>
<dbReference type="InterPro" id="IPR003439">
    <property type="entry name" value="ABC_transporter-like_ATP-bd"/>
</dbReference>
<dbReference type="Gene3D" id="3.40.50.300">
    <property type="entry name" value="P-loop containing nucleotide triphosphate hydrolases"/>
    <property type="match status" value="1"/>
</dbReference>
<dbReference type="AlphaFoldDB" id="A0A4Y9LRH3"/>
<evidence type="ECO:0000256" key="3">
    <source>
        <dbReference type="ARBA" id="ARBA00022840"/>
    </source>
</evidence>
<keyword evidence="1" id="KW-0813">Transport</keyword>
<evidence type="ECO:0000259" key="5">
    <source>
        <dbReference type="PROSITE" id="PS50893"/>
    </source>
</evidence>
<dbReference type="SMART" id="SM00382">
    <property type="entry name" value="AAA"/>
    <property type="match status" value="1"/>
</dbReference>
<dbReference type="GO" id="GO:0005886">
    <property type="term" value="C:plasma membrane"/>
    <property type="evidence" value="ECO:0007669"/>
    <property type="project" value="TreeGrafter"/>
</dbReference>
<dbReference type="InterPro" id="IPR027417">
    <property type="entry name" value="P-loop_NTPase"/>
</dbReference>
<dbReference type="GO" id="GO:0005524">
    <property type="term" value="F:ATP binding"/>
    <property type="evidence" value="ECO:0007669"/>
    <property type="project" value="UniProtKB-KW"/>
</dbReference>
<sequence length="255" mass="27385">MAEPLLRVEKLVRRFGGIIATDNVSLDVASGELHAIIGPNGAGKTTLISQLTGHLEPHSGSVSLGGRDITHLPAYRRCALGLARSFQITSLLLDFTAADNVALAAQAHAGTSFRFFADARKEKGLRDAAHAALDRVGLLHRADVVVSRLSHGERRELELAVALASKPKLLLLDEPMAGLGVTESQRMVKLLQELRKEVSIVLVEHDMPAVFALADRISVLVYGRVIASGDPAAIRANDDVKRAYLGDQHVVTHHG</sequence>
<dbReference type="RefSeq" id="WP_135176155.1">
    <property type="nucleotide sequence ID" value="NZ_SPQT01000014.1"/>
</dbReference>